<dbReference type="InterPro" id="IPR051014">
    <property type="entry name" value="Cation_Transport_ATPase_IB"/>
</dbReference>
<dbReference type="PRINTS" id="PR00119">
    <property type="entry name" value="CATATPASE"/>
</dbReference>
<feature type="region of interest" description="Disordered" evidence="10">
    <location>
        <begin position="1"/>
        <end position="20"/>
    </location>
</feature>
<sequence>MSENNRPDSEEKKDQTTAEDILAQVDSILADLENSAVAQLFAAPEKPKPEENKKPPEKEESAPPGEPEPPDKNAEQPEIEPEADTSHQSESESPEAKTPPEEAAAAEPAKPSEESDAAEESPEDSEDEFDEEEDSTDEAEDEDDWDEPEFDDEGIEDELPEEEQSEEAEFEPIIEEKPDRLQKLKEKLKNHEKDKAEKKEQAKSAPKEKPKPKDEKKPEEKKPEPPVIEVPEDADDTTGMNFVQKAQYRAKMRRREQTRLRRENARRIQEGAEVTYQPMTRLDMQSTGARLAAAAIVLVAGIAMGGSSAALPLCLLAFLITALPIAARVLTNLTHGSFFDEYLLVLMASIGAFALGSRAEATIVLILFEIGKIAGDIVLSSTYQALPQQHDFMPEKATVVNMKGEQRQVPLADIRLGELVLVHSGERVPIDGVVLRGDGTVDDSVLTGENVPMAVDKNTRVLAGSRYNGSLMLIRVISRYEDCAVRQIRRVQNAAAEHKAALENSAQRNAKRLVPVVIVIAVLAAALPPLFMPGSDMTGWVYRGLTLLIACCPTALALAVPLAFVCGGGRLESEGVHMKGSEAMERTADLRLVVFNKTGTVTNGNLQIKKIYPTQEFSEKNCLALAAAAEQLSQHPIARAIASACQEKLPKIEEFEEFPGRGVRARIGDHVLLVGNRKLMVSRGVKGLPDIDGTVVYIACEGEHIGVIELEDTVRPSAADAIKKIKDQGVERTVLITGDAETPTQRIANAAGIDTVHCGLMPEEKQAKLDFMMRTIPTDGTTAYVGDGVSDIEQLKMADVGVAMGTRGSRYSADAANILITANDLSGLGEAVQVCKTTHGVAMQNLTLLAAIKLVLAVLALIGLAQMWMAVIVDAVLTVLTVFNTTRLLGSKPEISEE</sequence>
<dbReference type="Proteomes" id="UP000620147">
    <property type="component" value="Unassembled WGS sequence"/>
</dbReference>
<dbReference type="Pfam" id="PF00702">
    <property type="entry name" value="Hydrolase"/>
    <property type="match status" value="1"/>
</dbReference>
<proteinExistence type="inferred from homology"/>
<keyword evidence="5 9" id="KW-1133">Transmembrane helix</keyword>
<feature type="transmembrane region" description="Helical" evidence="9">
    <location>
        <begin position="846"/>
        <end position="865"/>
    </location>
</feature>
<dbReference type="InterPro" id="IPR001757">
    <property type="entry name" value="P_typ_ATPase"/>
</dbReference>
<organism evidence="12 13">
    <name type="scientific">Butyricicoccus faecihominis</name>
    <dbReference type="NCBI Taxonomy" id="1712515"/>
    <lineage>
        <taxon>Bacteria</taxon>
        <taxon>Bacillati</taxon>
        <taxon>Bacillota</taxon>
        <taxon>Clostridia</taxon>
        <taxon>Eubacteriales</taxon>
        <taxon>Butyricicoccaceae</taxon>
        <taxon>Butyricicoccus</taxon>
    </lineage>
</organism>
<keyword evidence="3" id="KW-0104">Cadmium</keyword>
<evidence type="ECO:0000256" key="5">
    <source>
        <dbReference type="ARBA" id="ARBA00022989"/>
    </source>
</evidence>
<evidence type="ECO:0000256" key="4">
    <source>
        <dbReference type="ARBA" id="ARBA00022692"/>
    </source>
</evidence>
<evidence type="ECO:0000256" key="1">
    <source>
        <dbReference type="ARBA" id="ARBA00004141"/>
    </source>
</evidence>
<keyword evidence="9" id="KW-0479">Metal-binding</keyword>
<dbReference type="NCBIfam" id="TIGR01525">
    <property type="entry name" value="ATPase-IB_hvy"/>
    <property type="match status" value="1"/>
</dbReference>
<feature type="compositionally biased region" description="Basic and acidic residues" evidence="10">
    <location>
        <begin position="174"/>
        <end position="224"/>
    </location>
</feature>
<dbReference type="InterPro" id="IPR059000">
    <property type="entry name" value="ATPase_P-type_domA"/>
</dbReference>
<dbReference type="NCBIfam" id="TIGR01512">
    <property type="entry name" value="ATPase-IB2_Cd"/>
    <property type="match status" value="1"/>
</dbReference>
<comment type="subcellular location">
    <subcellularLocation>
        <location evidence="9">Cell membrane</location>
    </subcellularLocation>
    <subcellularLocation>
        <location evidence="1">Membrane</location>
        <topology evidence="1">Multi-pass membrane protein</topology>
    </subcellularLocation>
</comment>
<evidence type="ECO:0000256" key="8">
    <source>
        <dbReference type="ARBA" id="ARBA00049338"/>
    </source>
</evidence>
<dbReference type="InterPro" id="IPR023299">
    <property type="entry name" value="ATPase_P-typ_cyto_dom_N"/>
</dbReference>
<feature type="transmembrane region" description="Helical" evidence="9">
    <location>
        <begin position="544"/>
        <end position="569"/>
    </location>
</feature>
<dbReference type="RefSeq" id="WP_188886189.1">
    <property type="nucleotide sequence ID" value="NZ_BLYJ01000008.1"/>
</dbReference>
<reference evidence="12 13" key="1">
    <citation type="submission" date="2020-06" db="EMBL/GenBank/DDBJ databases">
        <title>Characterization of fructooligosaccharide metabolism and fructooligosaccharide-degrading enzymes in human commensal butyrate producers.</title>
        <authorList>
            <person name="Tanno H."/>
            <person name="Fujii T."/>
            <person name="Hirano K."/>
            <person name="Maeno S."/>
            <person name="Tonozuka T."/>
            <person name="Sakamoto M."/>
            <person name="Ohkuma M."/>
            <person name="Tochio T."/>
            <person name="Endo A."/>
        </authorList>
    </citation>
    <scope>NUCLEOTIDE SEQUENCE [LARGE SCALE GENOMIC DNA]</scope>
    <source>
        <strain evidence="12 13">JCM 31056</strain>
    </source>
</reference>
<feature type="compositionally biased region" description="Basic and acidic residues" evidence="10">
    <location>
        <begin position="1"/>
        <end position="16"/>
    </location>
</feature>
<dbReference type="Pfam" id="PF00122">
    <property type="entry name" value="E1-E2_ATPase"/>
    <property type="match status" value="1"/>
</dbReference>
<dbReference type="SUPFAM" id="SSF56784">
    <property type="entry name" value="HAD-like"/>
    <property type="match status" value="1"/>
</dbReference>
<dbReference type="SUPFAM" id="SSF81653">
    <property type="entry name" value="Calcium ATPase, transduction domain A"/>
    <property type="match status" value="1"/>
</dbReference>
<keyword evidence="13" id="KW-1185">Reference proteome</keyword>
<evidence type="ECO:0000313" key="12">
    <source>
        <dbReference type="EMBL" id="GFO87760.1"/>
    </source>
</evidence>
<comment type="caution">
    <text evidence="12">The sequence shown here is derived from an EMBL/GenBank/DDBJ whole genome shotgun (WGS) entry which is preliminary data.</text>
</comment>
<feature type="transmembrane region" description="Helical" evidence="9">
    <location>
        <begin position="513"/>
        <end position="532"/>
    </location>
</feature>
<dbReference type="Gene3D" id="3.40.50.1000">
    <property type="entry name" value="HAD superfamily/HAD-like"/>
    <property type="match status" value="1"/>
</dbReference>
<evidence type="ECO:0000256" key="10">
    <source>
        <dbReference type="SAM" id="MobiDB-lite"/>
    </source>
</evidence>
<evidence type="ECO:0000256" key="6">
    <source>
        <dbReference type="ARBA" id="ARBA00023136"/>
    </source>
</evidence>
<evidence type="ECO:0000313" key="13">
    <source>
        <dbReference type="Proteomes" id="UP000620147"/>
    </source>
</evidence>
<evidence type="ECO:0000256" key="7">
    <source>
        <dbReference type="ARBA" id="ARBA00039103"/>
    </source>
</evidence>
<feature type="compositionally biased region" description="Basic and acidic residues" evidence="10">
    <location>
        <begin position="45"/>
        <end position="61"/>
    </location>
</feature>
<keyword evidence="9" id="KW-0067">ATP-binding</keyword>
<dbReference type="PANTHER" id="PTHR48085">
    <property type="entry name" value="CADMIUM/ZINC-TRANSPORTING ATPASE HMA2-RELATED"/>
    <property type="match status" value="1"/>
</dbReference>
<name>A0ABQ1DYM0_9FIRM</name>
<evidence type="ECO:0000256" key="3">
    <source>
        <dbReference type="ARBA" id="ARBA00022539"/>
    </source>
</evidence>
<evidence type="ECO:0000259" key="11">
    <source>
        <dbReference type="Pfam" id="PF00122"/>
    </source>
</evidence>
<dbReference type="InterPro" id="IPR023214">
    <property type="entry name" value="HAD_sf"/>
</dbReference>
<feature type="compositionally biased region" description="Acidic residues" evidence="10">
    <location>
        <begin position="114"/>
        <end position="173"/>
    </location>
</feature>
<dbReference type="NCBIfam" id="TIGR01494">
    <property type="entry name" value="ATPase_P-type"/>
    <property type="match status" value="1"/>
</dbReference>
<keyword evidence="4 9" id="KW-0812">Transmembrane</keyword>
<dbReference type="Gene3D" id="2.70.150.10">
    <property type="entry name" value="Calcium-transporting ATPase, cytoplasmic transduction domain A"/>
    <property type="match status" value="1"/>
</dbReference>
<dbReference type="InterPro" id="IPR027256">
    <property type="entry name" value="P-typ_ATPase_IB"/>
</dbReference>
<dbReference type="EC" id="7.2.2.21" evidence="7"/>
<feature type="region of interest" description="Disordered" evidence="10">
    <location>
        <begin position="39"/>
        <end position="236"/>
    </location>
</feature>
<accession>A0ABQ1DYM0</accession>
<keyword evidence="9" id="KW-1003">Cell membrane</keyword>
<protein>
    <recommendedName>
        <fullName evidence="7">Cd(2+)-exporting ATPase</fullName>
        <ecNumber evidence="7">7.2.2.21</ecNumber>
    </recommendedName>
</protein>
<feature type="transmembrane region" description="Helical" evidence="9">
    <location>
        <begin position="342"/>
        <end position="368"/>
    </location>
</feature>
<dbReference type="InterPro" id="IPR023298">
    <property type="entry name" value="ATPase_P-typ_TM_dom_sf"/>
</dbReference>
<comment type="catalytic activity">
    <reaction evidence="8">
        <text>Cd(2+)(in) + ATP + H2O = Cd(2+)(out) + ADP + phosphate + H(+)</text>
        <dbReference type="Rhea" id="RHEA:12132"/>
        <dbReference type="ChEBI" id="CHEBI:15377"/>
        <dbReference type="ChEBI" id="CHEBI:15378"/>
        <dbReference type="ChEBI" id="CHEBI:30616"/>
        <dbReference type="ChEBI" id="CHEBI:43474"/>
        <dbReference type="ChEBI" id="CHEBI:48775"/>
        <dbReference type="ChEBI" id="CHEBI:456216"/>
        <dbReference type="EC" id="7.2.2.21"/>
    </reaction>
</comment>
<dbReference type="Gene3D" id="3.40.1110.10">
    <property type="entry name" value="Calcium-transporting ATPase, cytoplasmic domain N"/>
    <property type="match status" value="1"/>
</dbReference>
<evidence type="ECO:0000256" key="9">
    <source>
        <dbReference type="RuleBase" id="RU362081"/>
    </source>
</evidence>
<keyword evidence="6 9" id="KW-0472">Membrane</keyword>
<dbReference type="SUPFAM" id="SSF81665">
    <property type="entry name" value="Calcium ATPase, transmembrane domain M"/>
    <property type="match status" value="1"/>
</dbReference>
<gene>
    <name evidence="12" type="ORF">BUFA31_09240</name>
</gene>
<comment type="similarity">
    <text evidence="2 9">Belongs to the cation transport ATPase (P-type) (TC 3.A.3) family. Type IB subfamily.</text>
</comment>
<dbReference type="PANTHER" id="PTHR48085:SF5">
    <property type="entry name" value="CADMIUM_ZINC-TRANSPORTING ATPASE HMA4-RELATED"/>
    <property type="match status" value="1"/>
</dbReference>
<dbReference type="InterPro" id="IPR036412">
    <property type="entry name" value="HAD-like_sf"/>
</dbReference>
<keyword evidence="9" id="KW-0547">Nucleotide-binding</keyword>
<dbReference type="InterPro" id="IPR008250">
    <property type="entry name" value="ATPase_P-typ_transduc_dom_A_sf"/>
</dbReference>
<feature type="transmembrane region" description="Helical" evidence="9">
    <location>
        <begin position="291"/>
        <end position="322"/>
    </location>
</feature>
<evidence type="ECO:0000256" key="2">
    <source>
        <dbReference type="ARBA" id="ARBA00006024"/>
    </source>
</evidence>
<feature type="compositionally biased region" description="Basic and acidic residues" evidence="10">
    <location>
        <begin position="84"/>
        <end position="100"/>
    </location>
</feature>
<feature type="domain" description="P-type ATPase A" evidence="11">
    <location>
        <begin position="393"/>
        <end position="490"/>
    </location>
</feature>
<dbReference type="EMBL" id="BLYJ01000008">
    <property type="protein sequence ID" value="GFO87760.1"/>
    <property type="molecule type" value="Genomic_DNA"/>
</dbReference>